<dbReference type="STRING" id="1715692.RUE5091_00632"/>
<reference evidence="3" key="1">
    <citation type="submission" date="2015-09" db="EMBL/GenBank/DDBJ databases">
        <authorList>
            <person name="Rodrigo-Torres L."/>
            <person name="Arahal D.R."/>
        </authorList>
    </citation>
    <scope>NUCLEOTIDE SEQUENCE [LARGE SCALE GENOMIC DNA]</scope>
    <source>
        <strain evidence="3">CECT 5091</strain>
    </source>
</reference>
<keyword evidence="3" id="KW-1185">Reference proteome</keyword>
<evidence type="ECO:0000313" key="2">
    <source>
        <dbReference type="EMBL" id="CUJ88001.1"/>
    </source>
</evidence>
<dbReference type="Proteomes" id="UP000051260">
    <property type="component" value="Unassembled WGS sequence"/>
</dbReference>
<name>A0A0P1I3K4_9RHOB</name>
<dbReference type="EMBL" id="CYUD01000002">
    <property type="protein sequence ID" value="CUJ88001.1"/>
    <property type="molecule type" value="Genomic_DNA"/>
</dbReference>
<evidence type="ECO:0000256" key="1">
    <source>
        <dbReference type="SAM" id="Phobius"/>
    </source>
</evidence>
<proteinExistence type="predicted"/>
<gene>
    <name evidence="2" type="ORF">RUE5091_00632</name>
</gene>
<sequence>MKKNFEPPNPRSRKPKEFKGTWQGRNYRHGFLKALSVNFSVFCVVFLAALYVVHLREQAKQSPRVWTLGSQ</sequence>
<organism evidence="2 3">
    <name type="scientific">Ruegeria denitrificans</name>
    <dbReference type="NCBI Taxonomy" id="1715692"/>
    <lineage>
        <taxon>Bacteria</taxon>
        <taxon>Pseudomonadati</taxon>
        <taxon>Pseudomonadota</taxon>
        <taxon>Alphaproteobacteria</taxon>
        <taxon>Rhodobacterales</taxon>
        <taxon>Roseobacteraceae</taxon>
        <taxon>Ruegeria</taxon>
    </lineage>
</organism>
<dbReference type="AlphaFoldDB" id="A0A0P1I3K4"/>
<keyword evidence="1" id="KW-0472">Membrane</keyword>
<accession>A0A0P1I3K4</accession>
<keyword evidence="1" id="KW-0812">Transmembrane</keyword>
<feature type="transmembrane region" description="Helical" evidence="1">
    <location>
        <begin position="31"/>
        <end position="53"/>
    </location>
</feature>
<evidence type="ECO:0000313" key="3">
    <source>
        <dbReference type="Proteomes" id="UP000051260"/>
    </source>
</evidence>
<protein>
    <submittedName>
        <fullName evidence="2">Uncharacterized protein</fullName>
    </submittedName>
</protein>
<keyword evidence="1" id="KW-1133">Transmembrane helix</keyword>